<protein>
    <recommendedName>
        <fullName evidence="4">YHS domain-containing protein</fullName>
    </recommendedName>
</protein>
<reference evidence="2 3" key="1">
    <citation type="submission" date="2018-08" db="EMBL/GenBank/DDBJ databases">
        <title>Muricauda nanhaiensis sp. nov., isolated from seawater of the South China Sea.</title>
        <authorList>
            <person name="Dang Y."/>
        </authorList>
    </citation>
    <scope>NUCLEOTIDE SEQUENCE [LARGE SCALE GENOMIC DNA]</scope>
    <source>
        <strain evidence="2 3">SM1704</strain>
    </source>
</reference>
<keyword evidence="3" id="KW-1185">Reference proteome</keyword>
<keyword evidence="1" id="KW-0732">Signal</keyword>
<dbReference type="RefSeq" id="WP_116185519.1">
    <property type="nucleotide sequence ID" value="NZ_QTJX01000005.1"/>
</dbReference>
<sequence>MRNVLFAVLMLFGGVLSAQTIDYNTKKGYAANGYDVVSYFDNEPREGQEEFRSVFDGVQYKFSNQDNLDKFEASPKNYIPQYGGYCAYAMGVSGKKVSINASTFEIRDGKLYLFYNKGKNNTLALWLQESPEKLKAQADKNWEKAMQR</sequence>
<evidence type="ECO:0000313" key="2">
    <source>
        <dbReference type="EMBL" id="RDY58049.1"/>
    </source>
</evidence>
<evidence type="ECO:0000256" key="1">
    <source>
        <dbReference type="SAM" id="SignalP"/>
    </source>
</evidence>
<dbReference type="Proteomes" id="UP000261828">
    <property type="component" value="Unassembled WGS sequence"/>
</dbReference>
<dbReference type="NCBIfam" id="NF041384">
    <property type="entry name" value="YHS_seleno_dom"/>
    <property type="match status" value="1"/>
</dbReference>
<dbReference type="EMBL" id="QTJX01000005">
    <property type="protein sequence ID" value="RDY58049.1"/>
    <property type="molecule type" value="Genomic_DNA"/>
</dbReference>
<dbReference type="AlphaFoldDB" id="A0A371JLW0"/>
<proteinExistence type="predicted"/>
<comment type="caution">
    <text evidence="2">The sequence shown here is derived from an EMBL/GenBank/DDBJ whole genome shotgun (WGS) entry which is preliminary data.</text>
</comment>
<evidence type="ECO:0000313" key="3">
    <source>
        <dbReference type="Proteomes" id="UP000261828"/>
    </source>
</evidence>
<evidence type="ECO:0008006" key="4">
    <source>
        <dbReference type="Google" id="ProtNLM"/>
    </source>
</evidence>
<feature type="chain" id="PRO_5017050949" description="YHS domain-containing protein" evidence="1">
    <location>
        <begin position="19"/>
        <end position="148"/>
    </location>
</feature>
<gene>
    <name evidence="2" type="ORF">DX873_16095</name>
</gene>
<organism evidence="2 3">
    <name type="scientific">Flagellimonas nanhaiensis</name>
    <dbReference type="NCBI Taxonomy" id="2292706"/>
    <lineage>
        <taxon>Bacteria</taxon>
        <taxon>Pseudomonadati</taxon>
        <taxon>Bacteroidota</taxon>
        <taxon>Flavobacteriia</taxon>
        <taxon>Flavobacteriales</taxon>
        <taxon>Flavobacteriaceae</taxon>
        <taxon>Flagellimonas</taxon>
    </lineage>
</organism>
<dbReference type="OrthoDB" id="344729at2"/>
<feature type="signal peptide" evidence="1">
    <location>
        <begin position="1"/>
        <end position="18"/>
    </location>
</feature>
<accession>A0A371JLW0</accession>
<name>A0A371JLW0_9FLAO</name>